<dbReference type="AlphaFoldDB" id="A0A9P6ZQ87"/>
<feature type="transmembrane region" description="Helical" evidence="6">
    <location>
        <begin position="41"/>
        <end position="63"/>
    </location>
</feature>
<evidence type="ECO:0000259" key="8">
    <source>
        <dbReference type="Pfam" id="PF13850"/>
    </source>
</evidence>
<dbReference type="PANTHER" id="PTHR10984:SF81">
    <property type="entry name" value="ER-DERIVED VESICLES PROTEIN ERV41"/>
    <property type="match status" value="1"/>
</dbReference>
<dbReference type="Proteomes" id="UP000714275">
    <property type="component" value="Unassembled WGS sequence"/>
</dbReference>
<proteinExistence type="predicted"/>
<comment type="subcellular location">
    <subcellularLocation>
        <location evidence="1">Membrane</location>
    </subcellularLocation>
</comment>
<dbReference type="Pfam" id="PF07970">
    <property type="entry name" value="COPIIcoated_ERV"/>
    <property type="match status" value="1"/>
</dbReference>
<dbReference type="InterPro" id="IPR045888">
    <property type="entry name" value="Erv"/>
</dbReference>
<comment type="caution">
    <text evidence="9">The sequence shown here is derived from an EMBL/GenBank/DDBJ whole genome shotgun (WGS) entry which is preliminary data.</text>
</comment>
<feature type="region of interest" description="Disordered" evidence="5">
    <location>
        <begin position="417"/>
        <end position="498"/>
    </location>
</feature>
<dbReference type="GO" id="GO:0006888">
    <property type="term" value="P:endoplasmic reticulum to Golgi vesicle-mediated transport"/>
    <property type="evidence" value="ECO:0007669"/>
    <property type="project" value="TreeGrafter"/>
</dbReference>
<dbReference type="InterPro" id="IPR012936">
    <property type="entry name" value="Erv_C"/>
</dbReference>
<dbReference type="GO" id="GO:0006890">
    <property type="term" value="P:retrograde vesicle-mediated transport, Golgi to endoplasmic reticulum"/>
    <property type="evidence" value="ECO:0007669"/>
    <property type="project" value="TreeGrafter"/>
</dbReference>
<keyword evidence="10" id="KW-1185">Reference proteome</keyword>
<evidence type="ECO:0000256" key="3">
    <source>
        <dbReference type="ARBA" id="ARBA00022989"/>
    </source>
</evidence>
<sequence length="498" mass="54320">MSGENQPSILDQLDAVVPLARFDAFPKLPSTYKARSESRGFFTLLVSLIAILLVLNDIGEYIWGWPDYEFSIDSQGQSHLNVNVDMVVNMPCQYLSVDLRDVVGDRLFLSNAFRRDGTRFDVGQATALKEHAKALSARQAISQSRKSRGLFSWFSRAESEFRPTYNYDTDASACRIYGSLQVKKVTANLHVTMLGHGYNSNIHVDHNKMNLSHVITEFSFGPYFPDISQPLDYSFEIAKEPFMVYQYFMHVVPTTYIAPRSRPLETNQYSVTHYTRKLEHNEGVPGIFFKFDLDPMVITIHQRTTSLVQFIIRCVGVIGGVFTCAQYFVRVAMRAADAVSGADTTPGIVAAEATGAKRKWAGGQLRVRSTAQNSTNVVRQGPGWVVEGSSSPYASYANTPVSGGFTGQSPYPYSPYLSPPTLTSSTSVPPTPGTGVGLGFGGAAFGPPPSGRGHRKGKSVNISRSVSEGLSSPFAVPSPLMSPAVGLPGPPPSGKKDD</sequence>
<name>A0A9P6ZQ87_9AGAM</name>
<keyword evidence="3 6" id="KW-1133">Transmembrane helix</keyword>
<dbReference type="GO" id="GO:0005789">
    <property type="term" value="C:endoplasmic reticulum membrane"/>
    <property type="evidence" value="ECO:0007669"/>
    <property type="project" value="TreeGrafter"/>
</dbReference>
<reference evidence="9" key="1">
    <citation type="journal article" date="2020" name="New Phytol.">
        <title>Comparative genomics reveals dynamic genome evolution in host specialist ectomycorrhizal fungi.</title>
        <authorList>
            <person name="Lofgren L.A."/>
            <person name="Nguyen N.H."/>
            <person name="Vilgalys R."/>
            <person name="Ruytinx J."/>
            <person name="Liao H.L."/>
            <person name="Branco S."/>
            <person name="Kuo A."/>
            <person name="LaButti K."/>
            <person name="Lipzen A."/>
            <person name="Andreopoulos W."/>
            <person name="Pangilinan J."/>
            <person name="Riley R."/>
            <person name="Hundley H."/>
            <person name="Na H."/>
            <person name="Barry K."/>
            <person name="Grigoriev I.V."/>
            <person name="Stajich J.E."/>
            <person name="Kennedy P.G."/>
        </authorList>
    </citation>
    <scope>NUCLEOTIDE SEQUENCE</scope>
    <source>
        <strain evidence="9">DOB743</strain>
    </source>
</reference>
<evidence type="ECO:0000256" key="6">
    <source>
        <dbReference type="SAM" id="Phobius"/>
    </source>
</evidence>
<evidence type="ECO:0000259" key="7">
    <source>
        <dbReference type="Pfam" id="PF07970"/>
    </source>
</evidence>
<evidence type="ECO:0000256" key="5">
    <source>
        <dbReference type="SAM" id="MobiDB-lite"/>
    </source>
</evidence>
<protein>
    <submittedName>
        <fullName evidence="9">Endoplasmic reticulum vesicle transporter-domain-containing protein</fullName>
    </submittedName>
</protein>
<evidence type="ECO:0000256" key="2">
    <source>
        <dbReference type="ARBA" id="ARBA00022692"/>
    </source>
</evidence>
<keyword evidence="2 6" id="KW-0812">Transmembrane</keyword>
<evidence type="ECO:0000313" key="10">
    <source>
        <dbReference type="Proteomes" id="UP000714275"/>
    </source>
</evidence>
<feature type="compositionally biased region" description="Polar residues" evidence="5">
    <location>
        <begin position="460"/>
        <end position="470"/>
    </location>
</feature>
<dbReference type="Pfam" id="PF13850">
    <property type="entry name" value="ERGIC_N"/>
    <property type="match status" value="1"/>
</dbReference>
<keyword evidence="4 6" id="KW-0472">Membrane</keyword>
<accession>A0A9P6ZQ87</accession>
<feature type="domain" description="Endoplasmic reticulum vesicle transporter N-terminal" evidence="8">
    <location>
        <begin position="19"/>
        <end position="106"/>
    </location>
</feature>
<feature type="compositionally biased region" description="Pro residues" evidence="5">
    <location>
        <begin position="488"/>
        <end position="498"/>
    </location>
</feature>
<dbReference type="EMBL" id="JABBWD010000041">
    <property type="protein sequence ID" value="KAG1774516.1"/>
    <property type="molecule type" value="Genomic_DNA"/>
</dbReference>
<dbReference type="PANTHER" id="PTHR10984">
    <property type="entry name" value="ENDOPLASMIC RETICULUM-GOLGI INTERMEDIATE COMPARTMENT PROTEIN"/>
    <property type="match status" value="1"/>
</dbReference>
<dbReference type="OrthoDB" id="5541786at2759"/>
<feature type="compositionally biased region" description="Low complexity" evidence="5">
    <location>
        <begin position="417"/>
        <end position="428"/>
    </location>
</feature>
<dbReference type="GO" id="GO:0030134">
    <property type="term" value="C:COPII-coated ER to Golgi transport vesicle"/>
    <property type="evidence" value="ECO:0007669"/>
    <property type="project" value="TreeGrafter"/>
</dbReference>
<evidence type="ECO:0000256" key="4">
    <source>
        <dbReference type="ARBA" id="ARBA00023136"/>
    </source>
</evidence>
<feature type="domain" description="Endoplasmic reticulum vesicle transporter C-terminal" evidence="7">
    <location>
        <begin position="170"/>
        <end position="326"/>
    </location>
</feature>
<gene>
    <name evidence="9" type="ORF">EV702DRAFT_1124544</name>
</gene>
<feature type="compositionally biased region" description="Gly residues" evidence="5">
    <location>
        <begin position="434"/>
        <end position="444"/>
    </location>
</feature>
<organism evidence="9 10">
    <name type="scientific">Suillus placidus</name>
    <dbReference type="NCBI Taxonomy" id="48579"/>
    <lineage>
        <taxon>Eukaryota</taxon>
        <taxon>Fungi</taxon>
        <taxon>Dikarya</taxon>
        <taxon>Basidiomycota</taxon>
        <taxon>Agaricomycotina</taxon>
        <taxon>Agaricomycetes</taxon>
        <taxon>Agaricomycetidae</taxon>
        <taxon>Boletales</taxon>
        <taxon>Suillineae</taxon>
        <taxon>Suillaceae</taxon>
        <taxon>Suillus</taxon>
    </lineage>
</organism>
<dbReference type="InterPro" id="IPR039542">
    <property type="entry name" value="Erv_N"/>
</dbReference>
<dbReference type="GO" id="GO:0000139">
    <property type="term" value="C:Golgi membrane"/>
    <property type="evidence" value="ECO:0007669"/>
    <property type="project" value="TreeGrafter"/>
</dbReference>
<evidence type="ECO:0000313" key="9">
    <source>
        <dbReference type="EMBL" id="KAG1774516.1"/>
    </source>
</evidence>
<evidence type="ECO:0000256" key="1">
    <source>
        <dbReference type="ARBA" id="ARBA00004370"/>
    </source>
</evidence>